<evidence type="ECO:0000256" key="2">
    <source>
        <dbReference type="ARBA" id="ARBA00022485"/>
    </source>
</evidence>
<dbReference type="NCBIfam" id="TIGR04085">
    <property type="entry name" value="rSAM_more_4Fe4S"/>
    <property type="match status" value="1"/>
</dbReference>
<evidence type="ECO:0000256" key="6">
    <source>
        <dbReference type="ARBA" id="ARBA00023004"/>
    </source>
</evidence>
<dbReference type="SFLD" id="SFLDF00542">
    <property type="entry name" value="alternative_heme_biosynthesis"/>
    <property type="match status" value="1"/>
</dbReference>
<evidence type="ECO:0000256" key="7">
    <source>
        <dbReference type="ARBA" id="ARBA00023014"/>
    </source>
</evidence>
<dbReference type="InterPro" id="IPR030896">
    <property type="entry name" value="rSAM_AhbD_hemeb"/>
</dbReference>
<evidence type="ECO:0000256" key="1">
    <source>
        <dbReference type="ARBA" id="ARBA00001966"/>
    </source>
</evidence>
<keyword evidence="7" id="KW-0411">Iron-sulfur</keyword>
<sequence length="385" mass="43222">MPKIGTEIYELEYKKITKTFEINMEQNIEPSFKPPRLIAWELTAGCNLSCKHCRGASTSQIPEGELNTKEAKHFIDEIVEMGNPILILSGGEPLVRRDVYELAHYGTEKGLRVVLATNGTLVTEEVAKQLLEAGIKRVSVSLDGATADFHDDFRCVPGAFEGSMKGIEALKKAGIEFQINTTVTKRNVDEIPHILRMAEEIGAEALHIFLLVPTGRGKELENEEIPPVEYERVLNWFYDQQKTTPIQLKATCAPHYFRIMRQRAKKEGIEVSVKTHGYEAMTKGCLGGTGFCFVSSTGDVYPCGYLPVLAGNIRQQPFRDIWTDARVFRDLRDTSRLKGKCGRCEFKNVCSGCRARAYAATGDYLAEEPYCIYIPKNEDSHDPDR</sequence>
<dbReference type="NCBIfam" id="TIGR04545">
    <property type="entry name" value="rSAM_ahbD_hemeb"/>
    <property type="match status" value="1"/>
</dbReference>
<evidence type="ECO:0000313" key="9">
    <source>
        <dbReference type="EMBL" id="AGB49071.1"/>
    </source>
</evidence>
<dbReference type="PANTHER" id="PTHR11228:SF34">
    <property type="entry name" value="TUNGSTEN-CONTAINING ALDEHYDE FERREDOXIN OXIDOREDUCTASE COFACTOR MODIFYING PROTEIN"/>
    <property type="match status" value="1"/>
</dbReference>
<evidence type="ECO:0000313" key="10">
    <source>
        <dbReference type="Proteomes" id="UP000010866"/>
    </source>
</evidence>
<dbReference type="InterPro" id="IPR058240">
    <property type="entry name" value="rSAM_sf"/>
</dbReference>
<dbReference type="GO" id="GO:0046872">
    <property type="term" value="F:metal ion binding"/>
    <property type="evidence" value="ECO:0007669"/>
    <property type="project" value="UniProtKB-KW"/>
</dbReference>
<dbReference type="SUPFAM" id="SSF102114">
    <property type="entry name" value="Radical SAM enzymes"/>
    <property type="match status" value="1"/>
</dbReference>
<keyword evidence="3" id="KW-0949">S-adenosyl-L-methionine</keyword>
<dbReference type="EMBL" id="CP003362">
    <property type="protein sequence ID" value="AGB49071.1"/>
    <property type="molecule type" value="Genomic_DNA"/>
</dbReference>
<proteinExistence type="predicted"/>
<keyword evidence="5" id="KW-0560">Oxidoreductase</keyword>
<organism evidence="9 10">
    <name type="scientific">Methanomethylovorans hollandica (strain DSM 15978 / NBRC 107637 / DMS1)</name>
    <dbReference type="NCBI Taxonomy" id="867904"/>
    <lineage>
        <taxon>Archaea</taxon>
        <taxon>Methanobacteriati</taxon>
        <taxon>Methanobacteriota</taxon>
        <taxon>Stenosarchaea group</taxon>
        <taxon>Methanomicrobia</taxon>
        <taxon>Methanosarcinales</taxon>
        <taxon>Methanosarcinaceae</taxon>
        <taxon>Methanomethylovorans</taxon>
    </lineage>
</organism>
<keyword evidence="6" id="KW-0408">Iron</keyword>
<keyword evidence="4" id="KW-0479">Metal-binding</keyword>
<dbReference type="Pfam" id="PF04055">
    <property type="entry name" value="Radical_SAM"/>
    <property type="match status" value="1"/>
</dbReference>
<dbReference type="PROSITE" id="PS51918">
    <property type="entry name" value="RADICAL_SAM"/>
    <property type="match status" value="1"/>
</dbReference>
<dbReference type="InterPro" id="IPR006638">
    <property type="entry name" value="Elp3/MiaA/NifB-like_rSAM"/>
</dbReference>
<dbReference type="InterPro" id="IPR034480">
    <property type="entry name" value="Heme_synthase-like"/>
</dbReference>
<dbReference type="HOGENOM" id="CLU_009273_4_0_2"/>
<reference evidence="10" key="1">
    <citation type="submission" date="2012-02" db="EMBL/GenBank/DDBJ databases">
        <title>Complete sequence of chromosome of Methanomethylovorans hollandica DSM 15978.</title>
        <authorList>
            <person name="Lucas S."/>
            <person name="Copeland A."/>
            <person name="Lapidus A."/>
            <person name="Glavina del Rio T."/>
            <person name="Dalin E."/>
            <person name="Tice H."/>
            <person name="Bruce D."/>
            <person name="Goodwin L."/>
            <person name="Pitluck S."/>
            <person name="Peters L."/>
            <person name="Mikhailova N."/>
            <person name="Held B."/>
            <person name="Kyrpides N."/>
            <person name="Mavromatis K."/>
            <person name="Ivanova N."/>
            <person name="Brettin T."/>
            <person name="Detter J.C."/>
            <person name="Han C."/>
            <person name="Larimer F."/>
            <person name="Land M."/>
            <person name="Hauser L."/>
            <person name="Markowitz V."/>
            <person name="Cheng J.-F."/>
            <person name="Hugenholtz P."/>
            <person name="Woyke T."/>
            <person name="Wu D."/>
            <person name="Spring S."/>
            <person name="Schroeder M."/>
            <person name="Brambilla E."/>
            <person name="Klenk H.-P."/>
            <person name="Eisen J.A."/>
        </authorList>
    </citation>
    <scope>NUCLEOTIDE SEQUENCE [LARGE SCALE GENOMIC DNA]</scope>
    <source>
        <strain evidence="10">DSM 15978 / NBRC 107637 / DMS1</strain>
    </source>
</reference>
<dbReference type="SMART" id="SM00729">
    <property type="entry name" value="Elp3"/>
    <property type="match status" value="1"/>
</dbReference>
<keyword evidence="2" id="KW-0004">4Fe-4S</keyword>
<keyword evidence="10" id="KW-1185">Reference proteome</keyword>
<evidence type="ECO:0000256" key="3">
    <source>
        <dbReference type="ARBA" id="ARBA00022691"/>
    </source>
</evidence>
<dbReference type="InterPro" id="IPR017200">
    <property type="entry name" value="PqqE-like"/>
</dbReference>
<evidence type="ECO:0000259" key="8">
    <source>
        <dbReference type="PROSITE" id="PS51918"/>
    </source>
</evidence>
<dbReference type="SFLD" id="SFLDG01385">
    <property type="entry name" value="heme_carboxy_lyase_like"/>
    <property type="match status" value="1"/>
</dbReference>
<feature type="domain" description="Radical SAM core" evidence="8">
    <location>
        <begin position="32"/>
        <end position="243"/>
    </location>
</feature>
<comment type="cofactor">
    <cofactor evidence="1">
        <name>[4Fe-4S] cluster</name>
        <dbReference type="ChEBI" id="CHEBI:49883"/>
    </cofactor>
</comment>
<dbReference type="SFLD" id="SFLDG01067">
    <property type="entry name" value="SPASM/twitch_domain_containing"/>
    <property type="match status" value="1"/>
</dbReference>
<gene>
    <name evidence="9" type="ordered locus">Metho_0828</name>
</gene>
<protein>
    <submittedName>
        <fullName evidence="9">Putative heme d1 biosynthesis radical SAM protein NirJ2</fullName>
    </submittedName>
</protein>
<accession>L0KVA6</accession>
<name>L0KVA6_METHD</name>
<dbReference type="InterPro" id="IPR023885">
    <property type="entry name" value="4Fe4S-binding_SPASM_dom"/>
</dbReference>
<dbReference type="PANTHER" id="PTHR11228">
    <property type="entry name" value="RADICAL SAM DOMAIN PROTEIN"/>
    <property type="match status" value="1"/>
</dbReference>
<dbReference type="InterPro" id="IPR034391">
    <property type="entry name" value="AdoMet-like_SPASM_containing"/>
</dbReference>
<dbReference type="Pfam" id="PF13186">
    <property type="entry name" value="SPASM"/>
    <property type="match status" value="1"/>
</dbReference>
<dbReference type="InterPro" id="IPR007197">
    <property type="entry name" value="rSAM"/>
</dbReference>
<dbReference type="GO" id="GO:0003824">
    <property type="term" value="F:catalytic activity"/>
    <property type="evidence" value="ECO:0007669"/>
    <property type="project" value="InterPro"/>
</dbReference>
<dbReference type="InterPro" id="IPR013785">
    <property type="entry name" value="Aldolase_TIM"/>
</dbReference>
<dbReference type="PIRSF" id="PIRSF037420">
    <property type="entry name" value="PQQ_syn_pqqE"/>
    <property type="match status" value="1"/>
</dbReference>
<dbReference type="KEGG" id="mhz:Metho_0828"/>
<evidence type="ECO:0000256" key="4">
    <source>
        <dbReference type="ARBA" id="ARBA00022723"/>
    </source>
</evidence>
<dbReference type="SFLD" id="SFLDS00029">
    <property type="entry name" value="Radical_SAM"/>
    <property type="match status" value="1"/>
</dbReference>
<dbReference type="CDD" id="cd21123">
    <property type="entry name" value="SPASM_MftC-like"/>
    <property type="match status" value="1"/>
</dbReference>
<dbReference type="GO" id="GO:0051539">
    <property type="term" value="F:4 iron, 4 sulfur cluster binding"/>
    <property type="evidence" value="ECO:0007669"/>
    <property type="project" value="UniProtKB-KW"/>
</dbReference>
<dbReference type="Gene3D" id="3.20.20.70">
    <property type="entry name" value="Aldolase class I"/>
    <property type="match status" value="1"/>
</dbReference>
<evidence type="ECO:0000256" key="5">
    <source>
        <dbReference type="ARBA" id="ARBA00023002"/>
    </source>
</evidence>
<dbReference type="AlphaFoldDB" id="L0KVA6"/>
<dbReference type="InterPro" id="IPR050377">
    <property type="entry name" value="Radical_SAM_PqqE_MftC-like"/>
</dbReference>
<dbReference type="Proteomes" id="UP000010866">
    <property type="component" value="Chromosome"/>
</dbReference>
<dbReference type="SFLD" id="SFLDG01387">
    <property type="entry name" value="BtrN-like_SPASM_domain_contain"/>
    <property type="match status" value="1"/>
</dbReference>
<dbReference type="CDD" id="cd01335">
    <property type="entry name" value="Radical_SAM"/>
    <property type="match status" value="1"/>
</dbReference>
<dbReference type="STRING" id="867904.Metho_0828"/>
<dbReference type="SFLD" id="SFLDG01386">
    <property type="entry name" value="main_SPASM_domain-containing"/>
    <property type="match status" value="1"/>
</dbReference>